<accession>A0AAP0KUF0</accession>
<protein>
    <submittedName>
        <fullName evidence="1">Uncharacterized protein</fullName>
    </submittedName>
</protein>
<reference evidence="1 2" key="1">
    <citation type="submission" date="2024-01" db="EMBL/GenBank/DDBJ databases">
        <title>Genome assemblies of Stephania.</title>
        <authorList>
            <person name="Yang L."/>
        </authorList>
    </citation>
    <scope>NUCLEOTIDE SEQUENCE [LARGE SCALE GENOMIC DNA]</scope>
    <source>
        <strain evidence="1">JXDWG</strain>
        <tissue evidence="1">Leaf</tissue>
    </source>
</reference>
<name>A0AAP0KUF0_9MAGN</name>
<comment type="caution">
    <text evidence="1">The sequence shown here is derived from an EMBL/GenBank/DDBJ whole genome shotgun (WGS) entry which is preliminary data.</text>
</comment>
<evidence type="ECO:0000313" key="1">
    <source>
        <dbReference type="EMBL" id="KAK9158435.1"/>
    </source>
</evidence>
<organism evidence="1 2">
    <name type="scientific">Stephania cephalantha</name>
    <dbReference type="NCBI Taxonomy" id="152367"/>
    <lineage>
        <taxon>Eukaryota</taxon>
        <taxon>Viridiplantae</taxon>
        <taxon>Streptophyta</taxon>
        <taxon>Embryophyta</taxon>
        <taxon>Tracheophyta</taxon>
        <taxon>Spermatophyta</taxon>
        <taxon>Magnoliopsida</taxon>
        <taxon>Ranunculales</taxon>
        <taxon>Menispermaceae</taxon>
        <taxon>Menispermoideae</taxon>
        <taxon>Cissampelideae</taxon>
        <taxon>Stephania</taxon>
    </lineage>
</organism>
<proteinExistence type="predicted"/>
<dbReference type="Proteomes" id="UP001419268">
    <property type="component" value="Unassembled WGS sequence"/>
</dbReference>
<evidence type="ECO:0000313" key="2">
    <source>
        <dbReference type="Proteomes" id="UP001419268"/>
    </source>
</evidence>
<sequence length="93" mass="10571">MRGRERRKREREKKIREREVKELASQQIRRQFGNPGGEPVAADHRRGRLLASDAEAADEPGATTWRFAVRRPAIAQGRDRQRLRGADGRLAGG</sequence>
<keyword evidence="2" id="KW-1185">Reference proteome</keyword>
<gene>
    <name evidence="1" type="ORF">Scep_005009</name>
</gene>
<dbReference type="AlphaFoldDB" id="A0AAP0KUF0"/>
<dbReference type="EMBL" id="JBBNAG010000002">
    <property type="protein sequence ID" value="KAK9158435.1"/>
    <property type="molecule type" value="Genomic_DNA"/>
</dbReference>